<dbReference type="AlphaFoldDB" id="A0A0B2BYD2"/>
<dbReference type="PROSITE" id="PS51318">
    <property type="entry name" value="TAT"/>
    <property type="match status" value="1"/>
</dbReference>
<gene>
    <name evidence="4" type="ORF">PK98_12060</name>
</gene>
<organism evidence="4 5">
    <name type="scientific">Croceibacterium mercuriale</name>
    <dbReference type="NCBI Taxonomy" id="1572751"/>
    <lineage>
        <taxon>Bacteria</taxon>
        <taxon>Pseudomonadati</taxon>
        <taxon>Pseudomonadota</taxon>
        <taxon>Alphaproteobacteria</taxon>
        <taxon>Sphingomonadales</taxon>
        <taxon>Erythrobacteraceae</taxon>
        <taxon>Croceibacterium</taxon>
    </lineage>
</organism>
<dbReference type="PANTHER" id="PTHR47572">
    <property type="entry name" value="LIPOPROTEIN-RELATED"/>
    <property type="match status" value="1"/>
</dbReference>
<dbReference type="Proteomes" id="UP000030988">
    <property type="component" value="Unassembled WGS sequence"/>
</dbReference>
<evidence type="ECO:0000313" key="5">
    <source>
        <dbReference type="Proteomes" id="UP000030988"/>
    </source>
</evidence>
<evidence type="ECO:0000256" key="1">
    <source>
        <dbReference type="ARBA" id="ARBA00022801"/>
    </source>
</evidence>
<dbReference type="InterPro" id="IPR006311">
    <property type="entry name" value="TAT_signal"/>
</dbReference>
<feature type="signal peptide" evidence="2">
    <location>
        <begin position="1"/>
        <end position="30"/>
    </location>
</feature>
<evidence type="ECO:0000313" key="4">
    <source>
        <dbReference type="EMBL" id="KHL24676.1"/>
    </source>
</evidence>
<dbReference type="RefSeq" id="WP_039097129.1">
    <property type="nucleotide sequence ID" value="NZ_JTDN01000002.1"/>
</dbReference>
<dbReference type="STRING" id="1572751.PK98_12060"/>
<sequence length="349" mass="36384">MALGVTSRRTLMAGAVGLAGMAALPLAGCAARLAGAPAGQQVGGVEMLDPALAAIIDPGARAELLATGYAWAEGPVWVPAGYLLFNDPGNNVMYRYRPGGTVEEFLRPSGLQTPVPPEIREAGANGMEIDAAGRLVIADSGTRAITAIDLATKARTVLVDRFEGRRFNSPNDLTIARNGAIYFTDPPYGFAAADDSPLREVPHNGLYLRDPDGRLHLLDTHHRPNGVGLSPDERTLYLALSDEARPQVLAYALGADGKPTGAPRLFHDMRSHHAAGRPGLPDGMDVAEDGTIFATGPGGVHVLSPGGRLLGIIGTGTAIANCAVGRAENGGRCLYLTAHTTLARIPLRG</sequence>
<dbReference type="Gene3D" id="2.120.10.30">
    <property type="entry name" value="TolB, C-terminal domain"/>
    <property type="match status" value="1"/>
</dbReference>
<proteinExistence type="predicted"/>
<feature type="domain" description="SMP-30/Gluconolactonase/LRE-like region" evidence="3">
    <location>
        <begin position="71"/>
        <end position="338"/>
    </location>
</feature>
<dbReference type="PANTHER" id="PTHR47572:SF4">
    <property type="entry name" value="LACTONASE DRP35"/>
    <property type="match status" value="1"/>
</dbReference>
<protein>
    <submittedName>
        <fullName evidence="4">Gluconolactonase</fullName>
    </submittedName>
</protein>
<dbReference type="InterPro" id="IPR051262">
    <property type="entry name" value="SMP-30/CGR1_Lactonase"/>
</dbReference>
<evidence type="ECO:0000259" key="3">
    <source>
        <dbReference type="Pfam" id="PF08450"/>
    </source>
</evidence>
<dbReference type="EMBL" id="JTDN01000002">
    <property type="protein sequence ID" value="KHL24676.1"/>
    <property type="molecule type" value="Genomic_DNA"/>
</dbReference>
<dbReference type="Pfam" id="PF08450">
    <property type="entry name" value="SGL"/>
    <property type="match status" value="1"/>
</dbReference>
<dbReference type="SUPFAM" id="SSF63829">
    <property type="entry name" value="Calcium-dependent phosphotriesterase"/>
    <property type="match status" value="1"/>
</dbReference>
<dbReference type="InterPro" id="IPR011042">
    <property type="entry name" value="6-blade_b-propeller_TolB-like"/>
</dbReference>
<dbReference type="InterPro" id="IPR013658">
    <property type="entry name" value="SGL"/>
</dbReference>
<comment type="caution">
    <text evidence="4">The sequence shown here is derived from an EMBL/GenBank/DDBJ whole genome shotgun (WGS) entry which is preliminary data.</text>
</comment>
<keyword evidence="2" id="KW-0732">Signal</keyword>
<keyword evidence="1" id="KW-0378">Hydrolase</keyword>
<keyword evidence="5" id="KW-1185">Reference proteome</keyword>
<feature type="chain" id="PRO_5002068851" evidence="2">
    <location>
        <begin position="31"/>
        <end position="349"/>
    </location>
</feature>
<dbReference type="GO" id="GO:0016787">
    <property type="term" value="F:hydrolase activity"/>
    <property type="evidence" value="ECO:0007669"/>
    <property type="project" value="UniProtKB-KW"/>
</dbReference>
<reference evidence="4 5" key="1">
    <citation type="submission" date="2014-11" db="EMBL/GenBank/DDBJ databases">
        <title>Draft genome sequence of Kirrobacter mercurialis.</title>
        <authorList>
            <person name="Coil D.A."/>
            <person name="Eisen J.A."/>
        </authorList>
    </citation>
    <scope>NUCLEOTIDE SEQUENCE [LARGE SCALE GENOMIC DNA]</scope>
    <source>
        <strain evidence="4 5">Coronado</strain>
    </source>
</reference>
<name>A0A0B2BYD2_9SPHN</name>
<evidence type="ECO:0000256" key="2">
    <source>
        <dbReference type="SAM" id="SignalP"/>
    </source>
</evidence>
<accession>A0A0B2BYD2</accession>